<dbReference type="NCBIfam" id="TIGR00229">
    <property type="entry name" value="sensory_box"/>
    <property type="match status" value="1"/>
</dbReference>
<evidence type="ECO:0000256" key="3">
    <source>
        <dbReference type="ARBA" id="ARBA00022553"/>
    </source>
</evidence>
<reference evidence="14" key="1">
    <citation type="submission" date="2019-10" db="EMBL/GenBank/DDBJ databases">
        <authorList>
            <consortium name="Genoscope - CEA"/>
            <person name="William W."/>
        </authorList>
    </citation>
    <scope>NUCLEOTIDE SEQUENCE [LARGE SCALE GENOMIC DNA]</scope>
    <source>
        <strain evidence="14">BBR_PRJEB10994</strain>
    </source>
</reference>
<comment type="caution">
    <text evidence="14">The sequence shown here is derived from an EMBL/GenBank/DDBJ whole genome shotgun (WGS) entry which is preliminary data.</text>
</comment>
<dbReference type="RefSeq" id="WP_083622262.1">
    <property type="nucleotide sequence ID" value="NZ_LR735020.1"/>
</dbReference>
<dbReference type="SUPFAM" id="SSF47384">
    <property type="entry name" value="Homodimeric domain of signal transducing histidine kinase"/>
    <property type="match status" value="1"/>
</dbReference>
<dbReference type="InterPro" id="IPR000014">
    <property type="entry name" value="PAS"/>
</dbReference>
<keyword evidence="9" id="KW-0175">Coiled coil</keyword>
<dbReference type="InterPro" id="IPR011006">
    <property type="entry name" value="CheY-like_superfamily"/>
</dbReference>
<proteinExistence type="predicted"/>
<keyword evidence="5 14" id="KW-0418">Kinase</keyword>
<dbReference type="SUPFAM" id="SSF55874">
    <property type="entry name" value="ATPase domain of HSP90 chaperone/DNA topoisomerase II/histidine kinase"/>
    <property type="match status" value="1"/>
</dbReference>
<evidence type="ECO:0000256" key="1">
    <source>
        <dbReference type="ARBA" id="ARBA00000085"/>
    </source>
</evidence>
<feature type="domain" description="Histidine kinase" evidence="10">
    <location>
        <begin position="290"/>
        <end position="522"/>
    </location>
</feature>
<dbReference type="InterPro" id="IPR003661">
    <property type="entry name" value="HisK_dim/P_dom"/>
</dbReference>
<keyword evidence="3 8" id="KW-0597">Phosphoprotein</keyword>
<dbReference type="Gene3D" id="3.40.50.2300">
    <property type="match status" value="1"/>
</dbReference>
<name>A0A7Z9C3B4_9CYAN</name>
<keyword evidence="4 14" id="KW-0808">Transferase</keyword>
<dbReference type="Pfam" id="PF02518">
    <property type="entry name" value="HATPase_c"/>
    <property type="match status" value="1"/>
</dbReference>
<dbReference type="AlphaFoldDB" id="A0A7Z9C3B4"/>
<feature type="domain" description="Response regulatory" evidence="11">
    <location>
        <begin position="8"/>
        <end position="125"/>
    </location>
</feature>
<organism evidence="14 15">
    <name type="scientific">Planktothrix paucivesiculata PCC 9631</name>
    <dbReference type="NCBI Taxonomy" id="671071"/>
    <lineage>
        <taxon>Bacteria</taxon>
        <taxon>Bacillati</taxon>
        <taxon>Cyanobacteriota</taxon>
        <taxon>Cyanophyceae</taxon>
        <taxon>Oscillatoriophycideae</taxon>
        <taxon>Oscillatoriales</taxon>
        <taxon>Microcoleaceae</taxon>
        <taxon>Planktothrix</taxon>
    </lineage>
</organism>
<dbReference type="CDD" id="cd00082">
    <property type="entry name" value="HisKA"/>
    <property type="match status" value="1"/>
</dbReference>
<dbReference type="PANTHER" id="PTHR43547">
    <property type="entry name" value="TWO-COMPONENT HISTIDINE KINASE"/>
    <property type="match status" value="1"/>
</dbReference>
<dbReference type="PRINTS" id="PR00344">
    <property type="entry name" value="BCTRLSENSOR"/>
</dbReference>
<protein>
    <recommendedName>
        <fullName evidence="2">histidine kinase</fullName>
        <ecNumber evidence="2">2.7.13.3</ecNumber>
    </recommendedName>
</protein>
<dbReference type="SUPFAM" id="SSF52172">
    <property type="entry name" value="CheY-like"/>
    <property type="match status" value="1"/>
</dbReference>
<dbReference type="Gene3D" id="1.10.287.130">
    <property type="match status" value="1"/>
</dbReference>
<dbReference type="PROSITE" id="PS50113">
    <property type="entry name" value="PAC"/>
    <property type="match status" value="1"/>
</dbReference>
<keyword evidence="7" id="KW-0472">Membrane</keyword>
<dbReference type="FunFam" id="1.10.287.130:FF:000001">
    <property type="entry name" value="Two-component sensor histidine kinase"/>
    <property type="match status" value="1"/>
</dbReference>
<evidence type="ECO:0000256" key="2">
    <source>
        <dbReference type="ARBA" id="ARBA00012438"/>
    </source>
</evidence>
<dbReference type="SMART" id="SM00086">
    <property type="entry name" value="PAC"/>
    <property type="match status" value="1"/>
</dbReference>
<evidence type="ECO:0000259" key="10">
    <source>
        <dbReference type="PROSITE" id="PS50109"/>
    </source>
</evidence>
<dbReference type="Pfam" id="PF00512">
    <property type="entry name" value="HisKA"/>
    <property type="match status" value="1"/>
</dbReference>
<evidence type="ECO:0000313" key="15">
    <source>
        <dbReference type="Proteomes" id="UP000182190"/>
    </source>
</evidence>
<dbReference type="InterPro" id="IPR005467">
    <property type="entry name" value="His_kinase_dom"/>
</dbReference>
<evidence type="ECO:0000259" key="13">
    <source>
        <dbReference type="PROSITE" id="PS50113"/>
    </source>
</evidence>
<evidence type="ECO:0000256" key="7">
    <source>
        <dbReference type="ARBA" id="ARBA00023136"/>
    </source>
</evidence>
<dbReference type="FunFam" id="3.30.565.10:FF:000006">
    <property type="entry name" value="Sensor histidine kinase WalK"/>
    <property type="match status" value="1"/>
</dbReference>
<dbReference type="InterPro" id="IPR004358">
    <property type="entry name" value="Sig_transdc_His_kin-like_C"/>
</dbReference>
<feature type="domain" description="PAC" evidence="13">
    <location>
        <begin position="235"/>
        <end position="286"/>
    </location>
</feature>
<dbReference type="SUPFAM" id="SSF55785">
    <property type="entry name" value="PYP-like sensor domain (PAS domain)"/>
    <property type="match status" value="1"/>
</dbReference>
<dbReference type="EMBL" id="CZCS02000235">
    <property type="protein sequence ID" value="VXD24977.1"/>
    <property type="molecule type" value="Genomic_DNA"/>
</dbReference>
<keyword evidence="15" id="KW-1185">Reference proteome</keyword>
<dbReference type="Proteomes" id="UP000182190">
    <property type="component" value="Unassembled WGS sequence"/>
</dbReference>
<dbReference type="EC" id="2.7.13.3" evidence="2"/>
<dbReference type="InterPro" id="IPR036097">
    <property type="entry name" value="HisK_dim/P_sf"/>
</dbReference>
<dbReference type="SMART" id="SM00388">
    <property type="entry name" value="HisKA"/>
    <property type="match status" value="1"/>
</dbReference>
<evidence type="ECO:0000256" key="4">
    <source>
        <dbReference type="ARBA" id="ARBA00022679"/>
    </source>
</evidence>
<evidence type="ECO:0000259" key="12">
    <source>
        <dbReference type="PROSITE" id="PS50112"/>
    </source>
</evidence>
<sequence length="523" mass="58163">MKNSSQVNILIVDDRPANLMALAETLAPLGQNVVKANSGEEALKHLLQDEFAVILLDVQMPTMDGFDLAKIIHSRPASSDTPILFITAISREEMYVLKGYSVGAVDYLLKPIVPEILLAKVVIFIDLFNKKNELKQQAEKLQAANKYLQEKEQEISRINHQKELILNAVGEGIYGVDAQGQTTFLNPAAAKMLGYTSEELIGKSECLILHTDFINNENHGLLCPSCASLQDGSVHNYEGQFQRKDGYSFPVEYISTPVLEQGKIVGVVITFKDITERRNIEQMKENFISFASHELRNPLTVILTSLKLLSIGIYAQNPEKAQRMLELALEETERMIQLVKDLLDVQRLTAGKFILNTKLCLASDLMQQAIHDVQSLADKSEVILKVDPVSVQVSADPKAIDLTLTNLLSNAIKFSPPHATVYLSAEVIESRERLPRSFQSKISLPCLLFRIEDQGRGIPSDKLEIIFERFQQINVSDASEKKGSGLGLAICKSVVEQHGGLIWAESVLDQGSLFYFTLPIQTT</sequence>
<dbReference type="OrthoDB" id="518094at2"/>
<evidence type="ECO:0000256" key="5">
    <source>
        <dbReference type="ARBA" id="ARBA00022777"/>
    </source>
</evidence>
<evidence type="ECO:0000313" key="14">
    <source>
        <dbReference type="EMBL" id="VXD24977.1"/>
    </source>
</evidence>
<dbReference type="GO" id="GO:0000155">
    <property type="term" value="F:phosphorelay sensor kinase activity"/>
    <property type="evidence" value="ECO:0007669"/>
    <property type="project" value="InterPro"/>
</dbReference>
<dbReference type="SMART" id="SM00448">
    <property type="entry name" value="REC"/>
    <property type="match status" value="1"/>
</dbReference>
<dbReference type="PROSITE" id="PS50112">
    <property type="entry name" value="PAS"/>
    <property type="match status" value="1"/>
</dbReference>
<dbReference type="InterPro" id="IPR036890">
    <property type="entry name" value="HATPase_C_sf"/>
</dbReference>
<dbReference type="InterPro" id="IPR000700">
    <property type="entry name" value="PAS-assoc_C"/>
</dbReference>
<dbReference type="PROSITE" id="PS50109">
    <property type="entry name" value="HIS_KIN"/>
    <property type="match status" value="1"/>
</dbReference>
<feature type="domain" description="PAS" evidence="12">
    <location>
        <begin position="165"/>
        <end position="219"/>
    </location>
</feature>
<evidence type="ECO:0000256" key="6">
    <source>
        <dbReference type="ARBA" id="ARBA00023012"/>
    </source>
</evidence>
<feature type="coiled-coil region" evidence="9">
    <location>
        <begin position="124"/>
        <end position="168"/>
    </location>
</feature>
<dbReference type="SMART" id="SM00091">
    <property type="entry name" value="PAS"/>
    <property type="match status" value="1"/>
</dbReference>
<dbReference type="Pfam" id="PF13426">
    <property type="entry name" value="PAS_9"/>
    <property type="match status" value="1"/>
</dbReference>
<dbReference type="InterPro" id="IPR035965">
    <property type="entry name" value="PAS-like_dom_sf"/>
</dbReference>
<dbReference type="InterPro" id="IPR001610">
    <property type="entry name" value="PAC"/>
</dbReference>
<evidence type="ECO:0000259" key="11">
    <source>
        <dbReference type="PROSITE" id="PS50110"/>
    </source>
</evidence>
<comment type="catalytic activity">
    <reaction evidence="1">
        <text>ATP + protein L-histidine = ADP + protein N-phospho-L-histidine.</text>
        <dbReference type="EC" id="2.7.13.3"/>
    </reaction>
</comment>
<dbReference type="Pfam" id="PF00072">
    <property type="entry name" value="Response_reg"/>
    <property type="match status" value="1"/>
</dbReference>
<dbReference type="PROSITE" id="PS50110">
    <property type="entry name" value="RESPONSE_REGULATORY"/>
    <property type="match status" value="1"/>
</dbReference>
<dbReference type="Gene3D" id="3.30.450.20">
    <property type="entry name" value="PAS domain"/>
    <property type="match status" value="1"/>
</dbReference>
<dbReference type="CDD" id="cd00130">
    <property type="entry name" value="PAS"/>
    <property type="match status" value="1"/>
</dbReference>
<dbReference type="InterPro" id="IPR003594">
    <property type="entry name" value="HATPase_dom"/>
</dbReference>
<feature type="modified residue" description="4-aspartylphosphate" evidence="8">
    <location>
        <position position="57"/>
    </location>
</feature>
<evidence type="ECO:0000256" key="8">
    <source>
        <dbReference type="PROSITE-ProRule" id="PRU00169"/>
    </source>
</evidence>
<dbReference type="Gene3D" id="3.30.565.10">
    <property type="entry name" value="Histidine kinase-like ATPase, C-terminal domain"/>
    <property type="match status" value="1"/>
</dbReference>
<dbReference type="SMART" id="SM00387">
    <property type="entry name" value="HATPase_c"/>
    <property type="match status" value="1"/>
</dbReference>
<keyword evidence="6" id="KW-0902">Two-component regulatory system</keyword>
<evidence type="ECO:0000256" key="9">
    <source>
        <dbReference type="SAM" id="Coils"/>
    </source>
</evidence>
<dbReference type="PANTHER" id="PTHR43547:SF2">
    <property type="entry name" value="HYBRID SIGNAL TRANSDUCTION HISTIDINE KINASE C"/>
    <property type="match status" value="1"/>
</dbReference>
<gene>
    <name evidence="14" type="ORF">PL9631_900062</name>
</gene>
<accession>A0A7Z9C3B4</accession>
<dbReference type="InterPro" id="IPR001789">
    <property type="entry name" value="Sig_transdc_resp-reg_receiver"/>
</dbReference>